<keyword evidence="1" id="KW-1133">Transmembrane helix</keyword>
<feature type="transmembrane region" description="Helical" evidence="1">
    <location>
        <begin position="64"/>
        <end position="84"/>
    </location>
</feature>
<comment type="caution">
    <text evidence="3">The sequence shown here is derived from an EMBL/GenBank/DDBJ whole genome shotgun (WGS) entry which is preliminary data.</text>
</comment>
<feature type="transmembrane region" description="Helical" evidence="1">
    <location>
        <begin position="21"/>
        <end position="44"/>
    </location>
</feature>
<feature type="domain" description="DUF7144" evidence="2">
    <location>
        <begin position="22"/>
        <end position="133"/>
    </location>
</feature>
<dbReference type="Proteomes" id="UP000563898">
    <property type="component" value="Unassembled WGS sequence"/>
</dbReference>
<evidence type="ECO:0000313" key="3">
    <source>
        <dbReference type="EMBL" id="NKX99971.1"/>
    </source>
</evidence>
<gene>
    <name evidence="3" type="ORF">HGA05_00060</name>
</gene>
<feature type="transmembrane region" description="Helical" evidence="1">
    <location>
        <begin position="114"/>
        <end position="132"/>
    </location>
</feature>
<dbReference type="AlphaFoldDB" id="A0A846WDS7"/>
<evidence type="ECO:0000313" key="4">
    <source>
        <dbReference type="Proteomes" id="UP000563898"/>
    </source>
</evidence>
<protein>
    <recommendedName>
        <fullName evidence="2">DUF7144 domain-containing protein</fullName>
    </recommendedName>
</protein>
<dbReference type="OMA" id="WGWIHLA"/>
<evidence type="ECO:0000256" key="1">
    <source>
        <dbReference type="SAM" id="Phobius"/>
    </source>
</evidence>
<keyword evidence="1" id="KW-0812">Transmembrane</keyword>
<keyword evidence="1" id="KW-0472">Membrane</keyword>
<dbReference type="InterPro" id="IPR055568">
    <property type="entry name" value="DUF7144"/>
</dbReference>
<sequence>MMTSPDSHHHPVRQGFAGGATIGAAALLLVVGIIGLAEGISAVVKDELFVVGPQYVYQLNLTTWGWIHIILGIIAILIAFGMFVGATWARVSAVIIASLSIIANFLWIPYFPWWSILIIAVDLVVIWAVCTWQTD</sequence>
<dbReference type="EMBL" id="JAAXPC010000001">
    <property type="protein sequence ID" value="NKX99971.1"/>
    <property type="molecule type" value="Genomic_DNA"/>
</dbReference>
<organism evidence="3 4">
    <name type="scientific">Gordonia polyisoprenivorans</name>
    <dbReference type="NCBI Taxonomy" id="84595"/>
    <lineage>
        <taxon>Bacteria</taxon>
        <taxon>Bacillati</taxon>
        <taxon>Actinomycetota</taxon>
        <taxon>Actinomycetes</taxon>
        <taxon>Mycobacteriales</taxon>
        <taxon>Gordoniaceae</taxon>
        <taxon>Gordonia</taxon>
    </lineage>
</organism>
<reference evidence="3 4" key="1">
    <citation type="submission" date="2020-04" db="EMBL/GenBank/DDBJ databases">
        <title>MicrobeNet Type strains.</title>
        <authorList>
            <person name="Nicholson A.C."/>
        </authorList>
    </citation>
    <scope>NUCLEOTIDE SEQUENCE [LARGE SCALE GENOMIC DNA]</scope>
    <source>
        <strain evidence="3 4">ATCC BAA-14</strain>
    </source>
</reference>
<evidence type="ECO:0000259" key="2">
    <source>
        <dbReference type="Pfam" id="PF23636"/>
    </source>
</evidence>
<proteinExistence type="predicted"/>
<dbReference type="Pfam" id="PF23636">
    <property type="entry name" value="DUF7144"/>
    <property type="match status" value="1"/>
</dbReference>
<feature type="transmembrane region" description="Helical" evidence="1">
    <location>
        <begin position="91"/>
        <end position="108"/>
    </location>
</feature>
<accession>A0A846WDS7</accession>
<name>A0A846WDS7_9ACTN</name>